<dbReference type="RefSeq" id="WP_379948053.1">
    <property type="nucleotide sequence ID" value="NZ_JBHMAF010000017.1"/>
</dbReference>
<evidence type="ECO:0000313" key="3">
    <source>
        <dbReference type="Proteomes" id="UP001589609"/>
    </source>
</evidence>
<name>A0ABV5WB40_9BACI</name>
<proteinExistence type="predicted"/>
<accession>A0ABV5WB40</accession>
<feature type="compositionally biased region" description="Low complexity" evidence="1">
    <location>
        <begin position="31"/>
        <end position="40"/>
    </location>
</feature>
<evidence type="ECO:0000313" key="2">
    <source>
        <dbReference type="EMBL" id="MFB9757797.1"/>
    </source>
</evidence>
<sequence length="40" mass="4699">MSENEQYRDTGKLTNYHYGTEKDTTTKKNNKSNTQDSNKK</sequence>
<comment type="caution">
    <text evidence="2">The sequence shown here is derived from an EMBL/GenBank/DDBJ whole genome shotgun (WGS) entry which is preliminary data.</text>
</comment>
<reference evidence="2 3" key="1">
    <citation type="submission" date="2024-09" db="EMBL/GenBank/DDBJ databases">
        <authorList>
            <person name="Sun Q."/>
            <person name="Mori K."/>
        </authorList>
    </citation>
    <scope>NUCLEOTIDE SEQUENCE [LARGE SCALE GENOMIC DNA]</scope>
    <source>
        <strain evidence="2 3">JCM 11201</strain>
    </source>
</reference>
<dbReference type="EMBL" id="JBHMAF010000017">
    <property type="protein sequence ID" value="MFB9757797.1"/>
    <property type="molecule type" value="Genomic_DNA"/>
</dbReference>
<feature type="region of interest" description="Disordered" evidence="1">
    <location>
        <begin position="1"/>
        <end position="40"/>
    </location>
</feature>
<evidence type="ECO:0000256" key="1">
    <source>
        <dbReference type="SAM" id="MobiDB-lite"/>
    </source>
</evidence>
<feature type="compositionally biased region" description="Basic and acidic residues" evidence="1">
    <location>
        <begin position="1"/>
        <end position="11"/>
    </location>
</feature>
<organism evidence="2 3">
    <name type="scientific">Ectobacillus funiculus</name>
    <dbReference type="NCBI Taxonomy" id="137993"/>
    <lineage>
        <taxon>Bacteria</taxon>
        <taxon>Bacillati</taxon>
        <taxon>Bacillota</taxon>
        <taxon>Bacilli</taxon>
        <taxon>Bacillales</taxon>
        <taxon>Bacillaceae</taxon>
        <taxon>Ectobacillus</taxon>
    </lineage>
</organism>
<protein>
    <submittedName>
        <fullName evidence="2">Uncharacterized protein</fullName>
    </submittedName>
</protein>
<dbReference type="Proteomes" id="UP001589609">
    <property type="component" value="Unassembled WGS sequence"/>
</dbReference>
<keyword evidence="3" id="KW-1185">Reference proteome</keyword>
<gene>
    <name evidence="2" type="ORF">ACFFMS_04465</name>
</gene>